<organism evidence="1">
    <name type="scientific">marine metagenome</name>
    <dbReference type="NCBI Taxonomy" id="408172"/>
    <lineage>
        <taxon>unclassified sequences</taxon>
        <taxon>metagenomes</taxon>
        <taxon>ecological metagenomes</taxon>
    </lineage>
</organism>
<accession>A0A383EQL5</accession>
<gene>
    <name evidence="1" type="ORF">METZ01_LOCUS511389</name>
</gene>
<name>A0A383EQL5_9ZZZZ</name>
<protein>
    <submittedName>
        <fullName evidence="1">Uncharacterized protein</fullName>
    </submittedName>
</protein>
<proteinExistence type="predicted"/>
<evidence type="ECO:0000313" key="1">
    <source>
        <dbReference type="EMBL" id="SVE58535.1"/>
    </source>
</evidence>
<reference evidence="1" key="1">
    <citation type="submission" date="2018-05" db="EMBL/GenBank/DDBJ databases">
        <authorList>
            <person name="Lanie J.A."/>
            <person name="Ng W.-L."/>
            <person name="Kazmierczak K.M."/>
            <person name="Andrzejewski T.M."/>
            <person name="Davidsen T.M."/>
            <person name="Wayne K.J."/>
            <person name="Tettelin H."/>
            <person name="Glass J.I."/>
            <person name="Rusch D."/>
            <person name="Podicherti R."/>
            <person name="Tsui H.-C.T."/>
            <person name="Winkler M.E."/>
        </authorList>
    </citation>
    <scope>NUCLEOTIDE SEQUENCE</scope>
</reference>
<sequence length="77" mass="8705">MRKKQKTRVTSTGVPEICDFEGGFQGGNFFSWFPFWKCKMAYTKLTILHGLKKVRKTQLSCVGIILPFMIGGMPSEA</sequence>
<dbReference type="EMBL" id="UINC01227586">
    <property type="protein sequence ID" value="SVE58535.1"/>
    <property type="molecule type" value="Genomic_DNA"/>
</dbReference>
<dbReference type="AlphaFoldDB" id="A0A383EQL5"/>